<dbReference type="STRING" id="1121001.SAMN02745857_01374"/>
<organism evidence="6 7">
    <name type="scientific">Andreprevotia lacus DSM 23236</name>
    <dbReference type="NCBI Taxonomy" id="1121001"/>
    <lineage>
        <taxon>Bacteria</taxon>
        <taxon>Pseudomonadati</taxon>
        <taxon>Pseudomonadota</taxon>
        <taxon>Betaproteobacteria</taxon>
        <taxon>Neisseriales</taxon>
        <taxon>Chitinibacteraceae</taxon>
        <taxon>Andreprevotia</taxon>
    </lineage>
</organism>
<dbReference type="GO" id="GO:0005737">
    <property type="term" value="C:cytoplasm"/>
    <property type="evidence" value="ECO:0007669"/>
    <property type="project" value="TreeGrafter"/>
</dbReference>
<dbReference type="EC" id="5.1.3.15" evidence="4"/>
<dbReference type="InterPro" id="IPR025532">
    <property type="entry name" value="G6P_1-epimerase"/>
</dbReference>
<evidence type="ECO:0000256" key="3">
    <source>
        <dbReference type="ARBA" id="ARBA00023235"/>
    </source>
</evidence>
<dbReference type="Proteomes" id="UP000192761">
    <property type="component" value="Unassembled WGS sequence"/>
</dbReference>
<feature type="active site" evidence="5">
    <location>
        <position position="175"/>
    </location>
</feature>
<name>A0A1W1XE59_9NEIS</name>
<keyword evidence="7" id="KW-1185">Reference proteome</keyword>
<dbReference type="GO" id="GO:0030246">
    <property type="term" value="F:carbohydrate binding"/>
    <property type="evidence" value="ECO:0007669"/>
    <property type="project" value="UniProtKB-UniRule"/>
</dbReference>
<evidence type="ECO:0000256" key="5">
    <source>
        <dbReference type="PIRSR" id="PIRSR016020-1"/>
    </source>
</evidence>
<sequence>MSSLSAFDSRLADVAGVSVVASTELVGGEGPGLQIVVIENALGRATLTLQGAHVLSFTPAGGRDLLWVSPLAIYKPGKAVRGGIPLCLPWFGSHPDGLPAHGFARTALWSIVGAEALTDGRTKVVFALTDSEATLKLWAHAFRFEFAVIVGKALDVELVAEHKGDVPVKFTAALHSYFSVPNVADAVINGLEGCPRIDTVGGITRSVNEGAVHIVGTHDSVYLDVPAEQTIVTSAGTTHVYSADTRSAVVWNPGEQALDIGDLKEHYPGFVCVERGDVYDNAIELAPGASYRATMTISG</sequence>
<dbReference type="PANTHER" id="PTHR11122">
    <property type="entry name" value="APOSPORY-ASSOCIATED PROTEIN C-RELATED"/>
    <property type="match status" value="1"/>
</dbReference>
<dbReference type="RefSeq" id="WP_176216822.1">
    <property type="nucleotide sequence ID" value="NZ_FWXD01000006.1"/>
</dbReference>
<evidence type="ECO:0000313" key="6">
    <source>
        <dbReference type="EMBL" id="SMC22226.1"/>
    </source>
</evidence>
<evidence type="ECO:0000256" key="1">
    <source>
        <dbReference type="ARBA" id="ARBA00001096"/>
    </source>
</evidence>
<evidence type="ECO:0000256" key="2">
    <source>
        <dbReference type="ARBA" id="ARBA00005866"/>
    </source>
</evidence>
<evidence type="ECO:0000256" key="4">
    <source>
        <dbReference type="PIRNR" id="PIRNR016020"/>
    </source>
</evidence>
<dbReference type="SUPFAM" id="SSF74650">
    <property type="entry name" value="Galactose mutarotase-like"/>
    <property type="match status" value="1"/>
</dbReference>
<dbReference type="PANTHER" id="PTHR11122:SF13">
    <property type="entry name" value="GLUCOSE-6-PHOSPHATE 1-EPIMERASE"/>
    <property type="match status" value="1"/>
</dbReference>
<feature type="active site" evidence="5">
    <location>
        <position position="274"/>
    </location>
</feature>
<comment type="similarity">
    <text evidence="2 4">Belongs to the glucose-6-phosphate 1-epimerase family.</text>
</comment>
<proteinExistence type="inferred from homology"/>
<accession>A0A1W1XE59</accession>
<protein>
    <recommendedName>
        <fullName evidence="4">Putative glucose-6-phosphate 1-epimerase</fullName>
        <ecNumber evidence="4">5.1.3.15</ecNumber>
    </recommendedName>
</protein>
<comment type="catalytic activity">
    <reaction evidence="1">
        <text>alpha-D-glucose 6-phosphate = beta-D-glucose 6-phosphate</text>
        <dbReference type="Rhea" id="RHEA:16249"/>
        <dbReference type="ChEBI" id="CHEBI:58225"/>
        <dbReference type="ChEBI" id="CHEBI:58247"/>
        <dbReference type="EC" id="5.1.3.15"/>
    </reaction>
</comment>
<dbReference type="Gene3D" id="2.70.98.10">
    <property type="match status" value="1"/>
</dbReference>
<dbReference type="InterPro" id="IPR008183">
    <property type="entry name" value="Aldose_1/G6P_1-epimerase"/>
</dbReference>
<dbReference type="AlphaFoldDB" id="A0A1W1XE59"/>
<dbReference type="GO" id="GO:0005975">
    <property type="term" value="P:carbohydrate metabolic process"/>
    <property type="evidence" value="ECO:0007669"/>
    <property type="project" value="InterPro"/>
</dbReference>
<dbReference type="EMBL" id="FWXD01000006">
    <property type="protein sequence ID" value="SMC22226.1"/>
    <property type="molecule type" value="Genomic_DNA"/>
</dbReference>
<dbReference type="PIRSF" id="PIRSF016020">
    <property type="entry name" value="PHexose_mutarotase"/>
    <property type="match status" value="1"/>
</dbReference>
<keyword evidence="3 4" id="KW-0413">Isomerase</keyword>
<dbReference type="InterPro" id="IPR014718">
    <property type="entry name" value="GH-type_carb-bd"/>
</dbReference>
<dbReference type="GO" id="GO:0047938">
    <property type="term" value="F:glucose-6-phosphate 1-epimerase activity"/>
    <property type="evidence" value="ECO:0007669"/>
    <property type="project" value="UniProtKB-UniRule"/>
</dbReference>
<evidence type="ECO:0000313" key="7">
    <source>
        <dbReference type="Proteomes" id="UP000192761"/>
    </source>
</evidence>
<dbReference type="CDD" id="cd09020">
    <property type="entry name" value="D-hex-6-P-epi_like"/>
    <property type="match status" value="1"/>
</dbReference>
<reference evidence="6 7" key="1">
    <citation type="submission" date="2017-04" db="EMBL/GenBank/DDBJ databases">
        <authorList>
            <person name="Afonso C.L."/>
            <person name="Miller P.J."/>
            <person name="Scott M.A."/>
            <person name="Spackman E."/>
            <person name="Goraichik I."/>
            <person name="Dimitrov K.M."/>
            <person name="Suarez D.L."/>
            <person name="Swayne D.E."/>
        </authorList>
    </citation>
    <scope>NUCLEOTIDE SEQUENCE [LARGE SCALE GENOMIC DNA]</scope>
    <source>
        <strain evidence="6 7">DSM 23236</strain>
    </source>
</reference>
<gene>
    <name evidence="6" type="ORF">SAMN02745857_01374</name>
</gene>
<dbReference type="InterPro" id="IPR011013">
    <property type="entry name" value="Gal_mutarotase_sf_dom"/>
</dbReference>
<dbReference type="Pfam" id="PF01263">
    <property type="entry name" value="Aldose_epim"/>
    <property type="match status" value="1"/>
</dbReference>